<dbReference type="OrthoDB" id="20277at2759"/>
<feature type="region of interest" description="Disordered" evidence="2">
    <location>
        <begin position="164"/>
        <end position="188"/>
    </location>
</feature>
<dbReference type="eggNOG" id="ENOG502RHHT">
    <property type="taxonomic scope" value="Eukaryota"/>
</dbReference>
<dbReference type="AlphaFoldDB" id="F1A661"/>
<evidence type="ECO:0000256" key="2">
    <source>
        <dbReference type="SAM" id="MobiDB-lite"/>
    </source>
</evidence>
<dbReference type="PANTHER" id="PTHR13602">
    <property type="entry name" value="UPF0488 PROTEIN C8ORF33"/>
    <property type="match status" value="1"/>
</dbReference>
<dbReference type="VEuPathDB" id="AmoebaDB:DICPUDRAFT_90978"/>
<feature type="compositionally biased region" description="Polar residues" evidence="2">
    <location>
        <begin position="1"/>
        <end position="19"/>
    </location>
</feature>
<protein>
    <submittedName>
        <fullName evidence="3">Uncharacterized protein</fullName>
    </submittedName>
</protein>
<dbReference type="InterPro" id="IPR029274">
    <property type="entry name" value="DUF4615"/>
</dbReference>
<organism evidence="3 4">
    <name type="scientific">Dictyostelium purpureum</name>
    <name type="common">Slime mold</name>
    <dbReference type="NCBI Taxonomy" id="5786"/>
    <lineage>
        <taxon>Eukaryota</taxon>
        <taxon>Amoebozoa</taxon>
        <taxon>Evosea</taxon>
        <taxon>Eumycetozoa</taxon>
        <taxon>Dictyostelia</taxon>
        <taxon>Dictyosteliales</taxon>
        <taxon>Dictyosteliaceae</taxon>
        <taxon>Dictyostelium</taxon>
    </lineage>
</organism>
<feature type="compositionally biased region" description="Basic and acidic residues" evidence="2">
    <location>
        <begin position="55"/>
        <end position="67"/>
    </location>
</feature>
<evidence type="ECO:0000256" key="1">
    <source>
        <dbReference type="ARBA" id="ARBA00005707"/>
    </source>
</evidence>
<feature type="compositionally biased region" description="Basic and acidic residues" evidence="2">
    <location>
        <begin position="82"/>
        <end position="92"/>
    </location>
</feature>
<dbReference type="Proteomes" id="UP000001064">
    <property type="component" value="Unassembled WGS sequence"/>
</dbReference>
<dbReference type="PANTHER" id="PTHR13602:SF2">
    <property type="entry name" value="UPF0488 PROTEIN C8ORF33"/>
    <property type="match status" value="1"/>
</dbReference>
<proteinExistence type="inferred from homology"/>
<name>F1A661_DICPU</name>
<comment type="similarity">
    <text evidence="1">Belongs to the UPF0488 family.</text>
</comment>
<dbReference type="FunCoup" id="F1A661">
    <property type="interactions" value="937"/>
</dbReference>
<evidence type="ECO:0000313" key="3">
    <source>
        <dbReference type="EMBL" id="EGC28317.1"/>
    </source>
</evidence>
<dbReference type="RefSeq" id="XP_003295155.1">
    <property type="nucleotide sequence ID" value="XM_003295107.1"/>
</dbReference>
<dbReference type="EMBL" id="GL871682">
    <property type="protein sequence ID" value="EGC28317.1"/>
    <property type="molecule type" value="Genomic_DNA"/>
</dbReference>
<feature type="compositionally biased region" description="Low complexity" evidence="2">
    <location>
        <begin position="167"/>
        <end position="188"/>
    </location>
</feature>
<evidence type="ECO:0000313" key="4">
    <source>
        <dbReference type="Proteomes" id="UP000001064"/>
    </source>
</evidence>
<dbReference type="KEGG" id="dpp:DICPUDRAFT_90978"/>
<sequence>METATSGTEIVNEQLNNLDINKKEEEEVDTTDNKEENVSTTEETKLSKGQKKRLKEKEKKLRQKQEQESGVSSTPAVVAKPEPPKPETAEEKFNRQIEWAIYQLVLGQQRKDTTKEQFKESETIINKLKSDKIHDARKIQIMHSVFGKNLDKVMKQYPLPKKPVVQAATKPESSPSPASSAESTTTTA</sequence>
<feature type="region of interest" description="Disordered" evidence="2">
    <location>
        <begin position="1"/>
        <end position="92"/>
    </location>
</feature>
<keyword evidence="4" id="KW-1185">Reference proteome</keyword>
<reference evidence="4" key="1">
    <citation type="journal article" date="2011" name="Genome Biol.">
        <title>Comparative genomics of the social amoebae Dictyostelium discoideum and Dictyostelium purpureum.</title>
        <authorList>
            <consortium name="US DOE Joint Genome Institute (JGI-PGF)"/>
            <person name="Sucgang R."/>
            <person name="Kuo A."/>
            <person name="Tian X."/>
            <person name="Salerno W."/>
            <person name="Parikh A."/>
            <person name="Feasley C.L."/>
            <person name="Dalin E."/>
            <person name="Tu H."/>
            <person name="Huang E."/>
            <person name="Barry K."/>
            <person name="Lindquist E."/>
            <person name="Shapiro H."/>
            <person name="Bruce D."/>
            <person name="Schmutz J."/>
            <person name="Salamov A."/>
            <person name="Fey P."/>
            <person name="Gaudet P."/>
            <person name="Anjard C."/>
            <person name="Babu M.M."/>
            <person name="Basu S."/>
            <person name="Bushmanova Y."/>
            <person name="van der Wel H."/>
            <person name="Katoh-Kurasawa M."/>
            <person name="Dinh C."/>
            <person name="Coutinho P.M."/>
            <person name="Saito T."/>
            <person name="Elias M."/>
            <person name="Schaap P."/>
            <person name="Kay R.R."/>
            <person name="Henrissat B."/>
            <person name="Eichinger L."/>
            <person name="Rivero F."/>
            <person name="Putnam N.H."/>
            <person name="West C.M."/>
            <person name="Loomis W.F."/>
            <person name="Chisholm R.L."/>
            <person name="Shaulsky G."/>
            <person name="Strassmann J.E."/>
            <person name="Queller D.C."/>
            <person name="Kuspa A."/>
            <person name="Grigoriev I.V."/>
        </authorList>
    </citation>
    <scope>NUCLEOTIDE SEQUENCE [LARGE SCALE GENOMIC DNA]</scope>
    <source>
        <strain evidence="4">QSDP1</strain>
    </source>
</reference>
<dbReference type="InParanoid" id="F1A661"/>
<dbReference type="OMA" id="NRQIEWA"/>
<dbReference type="Pfam" id="PF15393">
    <property type="entry name" value="DUF4615"/>
    <property type="match status" value="1"/>
</dbReference>
<dbReference type="GeneID" id="10511186"/>
<accession>F1A661</accession>
<gene>
    <name evidence="3" type="ORF">DICPUDRAFT_90978</name>
</gene>
<feature type="compositionally biased region" description="Basic and acidic residues" evidence="2">
    <location>
        <begin position="20"/>
        <end position="46"/>
    </location>
</feature>